<keyword evidence="8" id="KW-0539">Nucleus</keyword>
<dbReference type="SUPFAM" id="SSF57667">
    <property type="entry name" value="beta-beta-alpha zinc fingers"/>
    <property type="match status" value="2"/>
</dbReference>
<proteinExistence type="predicted"/>
<dbReference type="PANTHER" id="PTHR45891:SF3">
    <property type="entry name" value="ZINC FINGER PROTEIN 2"/>
    <property type="match status" value="1"/>
</dbReference>
<sequence>MDFAPLTPPPGTTPSSDMALALTSTPNPYSARKAIHQFHMDAPSESVGLFGSKSLNDNDSKSRGIYNNQPSPPRSEGSNSSADTLDSDSSSSISDDKNDEDDRKLDDDDLSDDDEPVDCANCNQGFASLQSYMDHKCAAKMSGKDPEAQEKGNTNFDGELSEGESFDGKIVYNSDGSAYIIEGADSDLSDLESVIDIPDQDQIIVDKKGSNVVSQVPAFPQIANAFFVSRNPNFNGTYSIPSSQVAPSQAPMMFSYRVYDVRTGKSQGGSGQSGDHNDTTSDSFLLNVPTKPILMCFICKLSFGFTKSFMAHAASEHSMRLNEDERRIMSKKNASAIIQCVGKEKEPLMSFLEPKPMIPSSNTSSSKSSASLHSFHLPNSDSLASHGVIRDSTSVSFVHSKPKSSSPYLNSTSTTRGMTDDHSKTSEDRYSNAHSFGHGANSLKVSEKSNGSLSEDLNDCQDDRINDDSSYSYISGTKPPKSSPGSPYTYKLPRSDINSSTTSSASHAAVPSSSLHVPPSSPHTSLMTPSSPHNSMVFLGMCDEHPQGRAQGVECPKCDMVLGSSQSLGGHMTMMHSRNSCKTLKCPKCNWHYKYQETLEIHMKEKHPENDQQCVYCISNQPHPRLARGESYSCGYKPYRCEVCNYSTTTKGNLSIHMQSDKHLNNVQELANGGTEMKMAPQQTQPPPPSSQPVQAVNDTMSQMKKNKPKPTWRCDVCNYETNVARNLRIHMTSEKHTHNMMVLQQNMKHMQRDMQIQHMNQLMLLQNDPSYLPAMTSPVANNRSFPYDQSMLMAGIQAGFGDIPVDLRKENGGIGMAFDPQMPDSTYMFQCCVCNLHSTDSLESLHNHLQLDRTKLREQENIHVSQGTYMCNLCQYKTQLKANFQLHCKTDKHLQRLQLVNHIKEGGPTNEWRLKYLNVSNPVQVRCNACDYYTNSIHKLQIHTGNPRHESNAQLFCHLQLGEKKLGAACKKYYYCSLCKFATRAKLNLIQHVRSMKHMHSEGRKQIQMKEQNITEIDPGEIFQVRKYTEEEETTIKFDEEGELDFFMSCNPIG</sequence>
<feature type="compositionally biased region" description="Polar residues" evidence="10">
    <location>
        <begin position="394"/>
        <end position="417"/>
    </location>
</feature>
<feature type="compositionally biased region" description="Basic and acidic residues" evidence="10">
    <location>
        <begin position="94"/>
        <end position="106"/>
    </location>
</feature>
<dbReference type="FunFam" id="3.30.160.60:FF:000081">
    <property type="entry name" value="Zinc finger homeobox protein 4"/>
    <property type="match status" value="1"/>
</dbReference>
<dbReference type="PROSITE" id="PS00028">
    <property type="entry name" value="ZINC_FINGER_C2H2_1"/>
    <property type="match status" value="2"/>
</dbReference>
<dbReference type="InterPro" id="IPR051968">
    <property type="entry name" value="ZnFinger_Homeobox_TR"/>
</dbReference>
<dbReference type="GO" id="GO:0000981">
    <property type="term" value="F:DNA-binding transcription factor activity, RNA polymerase II-specific"/>
    <property type="evidence" value="ECO:0007669"/>
    <property type="project" value="TreeGrafter"/>
</dbReference>
<evidence type="ECO:0000256" key="7">
    <source>
        <dbReference type="ARBA" id="ARBA00023155"/>
    </source>
</evidence>
<comment type="subcellular location">
    <subcellularLocation>
        <location evidence="1">Nucleus</location>
    </subcellularLocation>
</comment>
<comment type="caution">
    <text evidence="12">The sequence shown here is derived from an EMBL/GenBank/DDBJ whole genome shotgun (WGS) entry which is preliminary data.</text>
</comment>
<dbReference type="PANTHER" id="PTHR45891">
    <property type="entry name" value="ZINC FINGER HOMEOBOX PROTEIN"/>
    <property type="match status" value="1"/>
</dbReference>
<protein>
    <recommendedName>
        <fullName evidence="11">C2H2-type domain-containing protein</fullName>
    </recommendedName>
</protein>
<evidence type="ECO:0000256" key="3">
    <source>
        <dbReference type="ARBA" id="ARBA00022737"/>
    </source>
</evidence>
<evidence type="ECO:0000256" key="6">
    <source>
        <dbReference type="ARBA" id="ARBA00023125"/>
    </source>
</evidence>
<dbReference type="GO" id="GO:0000978">
    <property type="term" value="F:RNA polymerase II cis-regulatory region sequence-specific DNA binding"/>
    <property type="evidence" value="ECO:0007669"/>
    <property type="project" value="TreeGrafter"/>
</dbReference>
<feature type="compositionally biased region" description="Basic and acidic residues" evidence="10">
    <location>
        <begin position="418"/>
        <end position="431"/>
    </location>
</feature>
<dbReference type="GO" id="GO:0005634">
    <property type="term" value="C:nucleus"/>
    <property type="evidence" value="ECO:0007669"/>
    <property type="project" value="UniProtKB-SubCell"/>
</dbReference>
<feature type="compositionally biased region" description="Low complexity" evidence="10">
    <location>
        <begin position="78"/>
        <end position="93"/>
    </location>
</feature>
<dbReference type="AlphaFoldDB" id="A0AA89BPI4"/>
<feature type="region of interest" description="Disordered" evidence="10">
    <location>
        <begin position="143"/>
        <end position="163"/>
    </location>
</feature>
<keyword evidence="13" id="KW-1185">Reference proteome</keyword>
<feature type="domain" description="C2H2-type" evidence="11">
    <location>
        <begin position="639"/>
        <end position="668"/>
    </location>
</feature>
<organism evidence="12 13">
    <name type="scientific">Pinctada imbricata</name>
    <name type="common">Atlantic pearl-oyster</name>
    <name type="synonym">Pinctada martensii</name>
    <dbReference type="NCBI Taxonomy" id="66713"/>
    <lineage>
        <taxon>Eukaryota</taxon>
        <taxon>Metazoa</taxon>
        <taxon>Spiralia</taxon>
        <taxon>Lophotrochozoa</taxon>
        <taxon>Mollusca</taxon>
        <taxon>Bivalvia</taxon>
        <taxon>Autobranchia</taxon>
        <taxon>Pteriomorphia</taxon>
        <taxon>Pterioida</taxon>
        <taxon>Pterioidea</taxon>
        <taxon>Pteriidae</taxon>
        <taxon>Pinctada</taxon>
    </lineage>
</organism>
<evidence type="ECO:0000256" key="10">
    <source>
        <dbReference type="SAM" id="MobiDB-lite"/>
    </source>
</evidence>
<feature type="region of interest" description="Disordered" evidence="10">
    <location>
        <begin position="1"/>
        <end position="25"/>
    </location>
</feature>
<dbReference type="Proteomes" id="UP001186944">
    <property type="component" value="Unassembled WGS sequence"/>
</dbReference>
<dbReference type="Pfam" id="PF12874">
    <property type="entry name" value="zf-met"/>
    <property type="match status" value="1"/>
</dbReference>
<name>A0AA89BPI4_PINIB</name>
<dbReference type="InterPro" id="IPR013087">
    <property type="entry name" value="Znf_C2H2_type"/>
</dbReference>
<dbReference type="EMBL" id="VSWD01000012">
    <property type="protein sequence ID" value="KAK3086367.1"/>
    <property type="molecule type" value="Genomic_DNA"/>
</dbReference>
<feature type="compositionally biased region" description="Pro residues" evidence="10">
    <location>
        <begin position="1"/>
        <end position="12"/>
    </location>
</feature>
<keyword evidence="6" id="KW-0238">DNA-binding</keyword>
<evidence type="ECO:0000256" key="2">
    <source>
        <dbReference type="ARBA" id="ARBA00022723"/>
    </source>
</evidence>
<keyword evidence="7" id="KW-0371">Homeobox</keyword>
<evidence type="ECO:0000256" key="5">
    <source>
        <dbReference type="ARBA" id="ARBA00022833"/>
    </source>
</evidence>
<feature type="compositionally biased region" description="Low complexity" evidence="10">
    <location>
        <begin position="499"/>
        <end position="526"/>
    </location>
</feature>
<keyword evidence="3" id="KW-0677">Repeat</keyword>
<evidence type="ECO:0000259" key="11">
    <source>
        <dbReference type="PROSITE" id="PS50157"/>
    </source>
</evidence>
<feature type="compositionally biased region" description="Acidic residues" evidence="10">
    <location>
        <begin position="107"/>
        <end position="117"/>
    </location>
</feature>
<evidence type="ECO:0000313" key="13">
    <source>
        <dbReference type="Proteomes" id="UP001186944"/>
    </source>
</evidence>
<dbReference type="PROSITE" id="PS50157">
    <property type="entry name" value="ZINC_FINGER_C2H2_2"/>
    <property type="match status" value="1"/>
</dbReference>
<evidence type="ECO:0000256" key="8">
    <source>
        <dbReference type="ARBA" id="ARBA00023242"/>
    </source>
</evidence>
<dbReference type="SMART" id="SM00355">
    <property type="entry name" value="ZnF_C2H2"/>
    <property type="match status" value="8"/>
</dbReference>
<feature type="region of interest" description="Disordered" evidence="10">
    <location>
        <begin position="45"/>
        <end position="117"/>
    </location>
</feature>
<feature type="compositionally biased region" description="Low complexity" evidence="10">
    <location>
        <begin position="475"/>
        <end position="490"/>
    </location>
</feature>
<dbReference type="Pfam" id="PF00096">
    <property type="entry name" value="zf-C2H2"/>
    <property type="match status" value="1"/>
</dbReference>
<keyword evidence="5" id="KW-0862">Zinc</keyword>
<keyword evidence="4 9" id="KW-0863">Zinc-finger</keyword>
<reference evidence="12" key="1">
    <citation type="submission" date="2019-08" db="EMBL/GenBank/DDBJ databases">
        <title>The improved chromosome-level genome for the pearl oyster Pinctada fucata martensii using PacBio sequencing and Hi-C.</title>
        <authorList>
            <person name="Zheng Z."/>
        </authorList>
    </citation>
    <scope>NUCLEOTIDE SEQUENCE</scope>
    <source>
        <strain evidence="12">ZZ-2019</strain>
        <tissue evidence="12">Adductor muscle</tissue>
    </source>
</reference>
<accession>A0AA89BPI4</accession>
<evidence type="ECO:0000256" key="9">
    <source>
        <dbReference type="PROSITE-ProRule" id="PRU00042"/>
    </source>
</evidence>
<evidence type="ECO:0000313" key="12">
    <source>
        <dbReference type="EMBL" id="KAK3086367.1"/>
    </source>
</evidence>
<dbReference type="InterPro" id="IPR036236">
    <property type="entry name" value="Znf_C2H2_sf"/>
</dbReference>
<dbReference type="GO" id="GO:0008270">
    <property type="term" value="F:zinc ion binding"/>
    <property type="evidence" value="ECO:0007669"/>
    <property type="project" value="UniProtKB-KW"/>
</dbReference>
<evidence type="ECO:0000256" key="1">
    <source>
        <dbReference type="ARBA" id="ARBA00004123"/>
    </source>
</evidence>
<dbReference type="Gene3D" id="3.30.160.60">
    <property type="entry name" value="Classic Zinc Finger"/>
    <property type="match status" value="2"/>
</dbReference>
<gene>
    <name evidence="12" type="ORF">FSP39_017455</name>
</gene>
<feature type="region of interest" description="Disordered" evidence="10">
    <location>
        <begin position="394"/>
        <end position="530"/>
    </location>
</feature>
<evidence type="ECO:0000256" key="4">
    <source>
        <dbReference type="ARBA" id="ARBA00022771"/>
    </source>
</evidence>
<dbReference type="Pfam" id="PF24056">
    <property type="entry name" value="zf-C2H2_ZFHX3"/>
    <property type="match status" value="1"/>
</dbReference>
<keyword evidence="2" id="KW-0479">Metal-binding</keyword>